<feature type="region of interest" description="Disordered" evidence="1">
    <location>
        <begin position="147"/>
        <end position="172"/>
    </location>
</feature>
<feature type="region of interest" description="Disordered" evidence="1">
    <location>
        <begin position="60"/>
        <end position="108"/>
    </location>
</feature>
<proteinExistence type="predicted"/>
<feature type="compositionally biased region" description="Polar residues" evidence="1">
    <location>
        <begin position="60"/>
        <end position="89"/>
    </location>
</feature>
<reference evidence="2" key="2">
    <citation type="journal article" date="2023" name="IMA Fungus">
        <title>Comparative genomic study of the Penicillium genus elucidates a diverse pangenome and 15 lateral gene transfer events.</title>
        <authorList>
            <person name="Petersen C."/>
            <person name="Sorensen T."/>
            <person name="Nielsen M.R."/>
            <person name="Sondergaard T.E."/>
            <person name="Sorensen J.L."/>
            <person name="Fitzpatrick D.A."/>
            <person name="Frisvad J.C."/>
            <person name="Nielsen K.L."/>
        </authorList>
    </citation>
    <scope>NUCLEOTIDE SEQUENCE</scope>
    <source>
        <strain evidence="2">IBT 16849</strain>
    </source>
</reference>
<dbReference type="Gene3D" id="3.30.450.30">
    <property type="entry name" value="Dynein light chain 2a, cytoplasmic"/>
    <property type="match status" value="1"/>
</dbReference>
<feature type="compositionally biased region" description="Acidic residues" evidence="1">
    <location>
        <begin position="156"/>
        <end position="172"/>
    </location>
</feature>
<feature type="compositionally biased region" description="Polar residues" evidence="1">
    <location>
        <begin position="1"/>
        <end position="17"/>
    </location>
</feature>
<name>A0A9W9T302_9EURO</name>
<comment type="caution">
    <text evidence="2">The sequence shown here is derived from an EMBL/GenBank/DDBJ whole genome shotgun (WGS) entry which is preliminary data.</text>
</comment>
<evidence type="ECO:0000313" key="2">
    <source>
        <dbReference type="EMBL" id="KAJ5207543.1"/>
    </source>
</evidence>
<dbReference type="EMBL" id="JAPQKP010000002">
    <property type="protein sequence ID" value="KAJ5207543.1"/>
    <property type="molecule type" value="Genomic_DNA"/>
</dbReference>
<organism evidence="2 3">
    <name type="scientific">Penicillium cf. griseofulvum</name>
    <dbReference type="NCBI Taxonomy" id="2972120"/>
    <lineage>
        <taxon>Eukaryota</taxon>
        <taxon>Fungi</taxon>
        <taxon>Dikarya</taxon>
        <taxon>Ascomycota</taxon>
        <taxon>Pezizomycotina</taxon>
        <taxon>Eurotiomycetes</taxon>
        <taxon>Eurotiomycetidae</taxon>
        <taxon>Eurotiales</taxon>
        <taxon>Aspergillaceae</taxon>
        <taxon>Penicillium</taxon>
    </lineage>
</organism>
<dbReference type="PANTHER" id="PTHR10779">
    <property type="entry name" value="DYNEIN LIGHT CHAIN ROADBLOCK"/>
    <property type="match status" value="1"/>
</dbReference>
<dbReference type="AlphaFoldDB" id="A0A9W9T302"/>
<reference evidence="2" key="1">
    <citation type="submission" date="2022-11" db="EMBL/GenBank/DDBJ databases">
        <authorList>
            <person name="Petersen C."/>
        </authorList>
    </citation>
    <scope>NUCLEOTIDE SEQUENCE</scope>
    <source>
        <strain evidence="2">IBT 16849</strain>
    </source>
</reference>
<dbReference type="OrthoDB" id="9985637at2759"/>
<sequence>MANSGQVNITSPNTPTILTKPKRTQQVPQHVTALLSHLTSRPGVQSTLILSRKDGSIIQSSGQLAQTEENGTSRTAHTPSTTDQNSLAAQPTDPSPTQPAVSQPYQPSQAETLAAHIFAFVSSAEALGVSLSRPTLTVQRPSDAHWDVHYDYGNEGQEEDRDGDGGDRDEDGEVKLLRMRTKKHEIVVVPDRKYLLCVVHDASPGGGPAAGSRSR</sequence>
<evidence type="ECO:0000313" key="3">
    <source>
        <dbReference type="Proteomes" id="UP001150879"/>
    </source>
</evidence>
<feature type="region of interest" description="Disordered" evidence="1">
    <location>
        <begin position="1"/>
        <end position="25"/>
    </location>
</feature>
<dbReference type="Proteomes" id="UP001150879">
    <property type="component" value="Unassembled WGS sequence"/>
</dbReference>
<feature type="compositionally biased region" description="Polar residues" evidence="1">
    <location>
        <begin position="98"/>
        <end position="108"/>
    </location>
</feature>
<accession>A0A9W9T302</accession>
<keyword evidence="3" id="KW-1185">Reference proteome</keyword>
<gene>
    <name evidence="2" type="ORF">N7472_003991</name>
</gene>
<evidence type="ECO:0000256" key="1">
    <source>
        <dbReference type="SAM" id="MobiDB-lite"/>
    </source>
</evidence>
<dbReference type="SUPFAM" id="SSF103196">
    <property type="entry name" value="Roadblock/LC7 domain"/>
    <property type="match status" value="1"/>
</dbReference>
<protein>
    <submittedName>
        <fullName evidence="2">Dynein light chain-related protein</fullName>
    </submittedName>
</protein>